<dbReference type="Proteomes" id="UP000593836">
    <property type="component" value="Chromosome"/>
</dbReference>
<proteinExistence type="predicted"/>
<organism evidence="9 10">
    <name type="scientific">Candidatus Sulfurimonas marisnigri</name>
    <dbReference type="NCBI Taxonomy" id="2740405"/>
    <lineage>
        <taxon>Bacteria</taxon>
        <taxon>Pseudomonadati</taxon>
        <taxon>Campylobacterota</taxon>
        <taxon>Epsilonproteobacteria</taxon>
        <taxon>Campylobacterales</taxon>
        <taxon>Sulfurimonadaceae</taxon>
        <taxon>Sulfurimonas</taxon>
    </lineage>
</organism>
<feature type="transmembrane region" description="Helical" evidence="6">
    <location>
        <begin position="441"/>
        <end position="464"/>
    </location>
</feature>
<evidence type="ECO:0000256" key="3">
    <source>
        <dbReference type="ARBA" id="ARBA00022989"/>
    </source>
</evidence>
<feature type="transmembrane region" description="Helical" evidence="6">
    <location>
        <begin position="151"/>
        <end position="168"/>
    </location>
</feature>
<dbReference type="PRINTS" id="PR01434">
    <property type="entry name" value="NADHDHGNASE5"/>
</dbReference>
<feature type="transmembrane region" description="Helical" evidence="6">
    <location>
        <begin position="266"/>
        <end position="284"/>
    </location>
</feature>
<feature type="transmembrane region" description="Helical" evidence="6">
    <location>
        <begin position="567"/>
        <end position="584"/>
    </location>
</feature>
<dbReference type="EMBL" id="CP054493">
    <property type="protein sequence ID" value="QOY53838.1"/>
    <property type="molecule type" value="Genomic_DNA"/>
</dbReference>
<feature type="transmembrane region" description="Helical" evidence="6">
    <location>
        <begin position="242"/>
        <end position="259"/>
    </location>
</feature>
<evidence type="ECO:0000256" key="6">
    <source>
        <dbReference type="SAM" id="Phobius"/>
    </source>
</evidence>
<feature type="transmembrane region" description="Helical" evidence="6">
    <location>
        <begin position="304"/>
        <end position="326"/>
    </location>
</feature>
<evidence type="ECO:0000256" key="4">
    <source>
        <dbReference type="ARBA" id="ARBA00023136"/>
    </source>
</evidence>
<evidence type="ECO:0000313" key="10">
    <source>
        <dbReference type="Proteomes" id="UP000593836"/>
    </source>
</evidence>
<dbReference type="PANTHER" id="PTHR43373">
    <property type="entry name" value="NA(+)/H(+) ANTIPORTER SUBUNIT"/>
    <property type="match status" value="1"/>
</dbReference>
<keyword evidence="4 6" id="KW-0472">Membrane</keyword>
<dbReference type="Pfam" id="PF00662">
    <property type="entry name" value="Proton_antipo_N"/>
    <property type="match status" value="1"/>
</dbReference>
<keyword evidence="3 6" id="KW-1133">Transmembrane helix</keyword>
<dbReference type="KEGG" id="smas:HUE87_07990"/>
<feature type="domain" description="NADH:quinone oxidoreductase/Mrp antiporter transmembrane" evidence="7">
    <location>
        <begin position="171"/>
        <end position="434"/>
    </location>
</feature>
<dbReference type="Pfam" id="PF00361">
    <property type="entry name" value="Proton_antipo_M"/>
    <property type="match status" value="1"/>
</dbReference>
<reference evidence="9 10" key="1">
    <citation type="submission" date="2020-05" db="EMBL/GenBank/DDBJ databases">
        <title>Sulfurimonas marisnigri, sp. nov., and Sulfurimonas baltica, sp. nov., manganese oxide reducing chemolithoautotrophs of the class Epsilonproteobacteria isolated from the pelagic redoxclines of the Black and Baltic Seas and emended description of the genus Sulfurimonas.</title>
        <authorList>
            <person name="Henkel J.V."/>
            <person name="Laudan C."/>
            <person name="Werner J."/>
            <person name="Neu T."/>
            <person name="Plewe S."/>
            <person name="Sproer C."/>
            <person name="Bunk B."/>
            <person name="Schulz-Vogt H.N."/>
        </authorList>
    </citation>
    <scope>NUCLEOTIDE SEQUENCE [LARGE SCALE GENOMIC DNA]</scope>
    <source>
        <strain evidence="9 10">SoZ1</strain>
    </source>
</reference>
<evidence type="ECO:0000256" key="2">
    <source>
        <dbReference type="ARBA" id="ARBA00022692"/>
    </source>
</evidence>
<dbReference type="PANTHER" id="PTHR43373:SF1">
    <property type="entry name" value="NA(+)_H(+) ANTIPORTER SUBUNIT A"/>
    <property type="match status" value="1"/>
</dbReference>
<sequence length="585" mass="65284">MYSILIISPLIFALTVFIGRVKIRNILVVSFVIILSILSLLNMTLETTSFESNLSHSLHNIFILVDTLLLIYFLAQGIIKKHYLVTVLAIMQMLLYSVVLSLSPTLLSNDILVDNISSVMYLIINIVGGIIIIYALEYIKSEEFSAFKKNAFIAILFIFLSIMNFIVSTNNIEIFFMLFELTTLCSFILIGYRGDEISSNNALKALWMNQIGGVAILIAIIFSIHHYNTAYFDMLITNINELYLLPIVFLAIAGFVKGASIPFEKWLLGAMVAPTPVSAILHSATMVKIAPYIMFKLAPAMSGFVSVTITLIGTFVFFSASLLALSKDYFKEILGLSTIALLALMMSLAAIGTEEAIMACLVLIVFHAISKALLFLQAGILEKSFHLKYVNDINGLINHSPLVVFFIIIGFASLTLPPFGAFVAKFMAIESIAKEIVNNPLYSLALIFVAMGSVFLTLLYFKVVTKLFAKDVDYKEKLHVEIPKLYTVPSYMLLALLFIGVYISFDIELLSALEIIVPLVLIAVIPMLFAIFVFKKAHRVKEYNCGEKDEVKLNMYYFDISQKYKQLINVIAIVSIFILIVGVML</sequence>
<dbReference type="InterPro" id="IPR001750">
    <property type="entry name" value="ND/Mrp_TM"/>
</dbReference>
<evidence type="ECO:0000259" key="8">
    <source>
        <dbReference type="Pfam" id="PF00662"/>
    </source>
</evidence>
<name>A0A7S7LZN8_9BACT</name>
<dbReference type="GO" id="GO:0012505">
    <property type="term" value="C:endomembrane system"/>
    <property type="evidence" value="ECO:0007669"/>
    <property type="project" value="UniProtKB-SubCell"/>
</dbReference>
<feature type="transmembrane region" description="Helical" evidence="6">
    <location>
        <begin position="26"/>
        <end position="45"/>
    </location>
</feature>
<feature type="transmembrane region" description="Helical" evidence="6">
    <location>
        <begin position="402"/>
        <end position="429"/>
    </location>
</feature>
<feature type="transmembrane region" description="Helical" evidence="6">
    <location>
        <begin position="206"/>
        <end position="227"/>
    </location>
</feature>
<feature type="domain" description="NADH-Ubiquinone oxidoreductase (complex I) chain 5 N-terminal" evidence="8">
    <location>
        <begin position="110"/>
        <end position="143"/>
    </location>
</feature>
<feature type="transmembrane region" description="Helical" evidence="6">
    <location>
        <begin position="515"/>
        <end position="534"/>
    </location>
</feature>
<evidence type="ECO:0000313" key="9">
    <source>
        <dbReference type="EMBL" id="QOY53838.1"/>
    </source>
</evidence>
<evidence type="ECO:0000256" key="5">
    <source>
        <dbReference type="RuleBase" id="RU000320"/>
    </source>
</evidence>
<feature type="transmembrane region" description="Helical" evidence="6">
    <location>
        <begin position="82"/>
        <end position="99"/>
    </location>
</feature>
<feature type="transmembrane region" description="Helical" evidence="6">
    <location>
        <begin position="356"/>
        <end position="381"/>
    </location>
</feature>
<gene>
    <name evidence="9" type="ORF">HUE87_07990</name>
</gene>
<dbReference type="GO" id="GO:0016020">
    <property type="term" value="C:membrane"/>
    <property type="evidence" value="ECO:0007669"/>
    <property type="project" value="UniProtKB-SubCell"/>
</dbReference>
<feature type="transmembrane region" description="Helical" evidence="6">
    <location>
        <begin position="6"/>
        <end position="21"/>
    </location>
</feature>
<feature type="transmembrane region" description="Helical" evidence="6">
    <location>
        <begin position="57"/>
        <end position="75"/>
    </location>
</feature>
<evidence type="ECO:0000256" key="1">
    <source>
        <dbReference type="ARBA" id="ARBA00004127"/>
    </source>
</evidence>
<accession>A0A7S7LZN8</accession>
<feature type="transmembrane region" description="Helical" evidence="6">
    <location>
        <begin position="174"/>
        <end position="194"/>
    </location>
</feature>
<feature type="transmembrane region" description="Helical" evidence="6">
    <location>
        <begin position="119"/>
        <end position="139"/>
    </location>
</feature>
<keyword evidence="2 5" id="KW-0812">Transmembrane</keyword>
<keyword evidence="10" id="KW-1185">Reference proteome</keyword>
<evidence type="ECO:0000259" key="7">
    <source>
        <dbReference type="Pfam" id="PF00361"/>
    </source>
</evidence>
<feature type="transmembrane region" description="Helical" evidence="6">
    <location>
        <begin position="485"/>
        <end position="503"/>
    </location>
</feature>
<dbReference type="AlphaFoldDB" id="A0A7S7LZN8"/>
<protein>
    <submittedName>
        <fullName evidence="9">Pesticidal protein Cry5Ba</fullName>
    </submittedName>
</protein>
<feature type="transmembrane region" description="Helical" evidence="6">
    <location>
        <begin position="333"/>
        <end position="350"/>
    </location>
</feature>
<dbReference type="InterPro" id="IPR001516">
    <property type="entry name" value="Proton_antipo_N"/>
</dbReference>
<dbReference type="InterPro" id="IPR050616">
    <property type="entry name" value="CPA3_Na-H_Antiporter_A"/>
</dbReference>
<comment type="subcellular location">
    <subcellularLocation>
        <location evidence="1">Endomembrane system</location>
        <topology evidence="1">Multi-pass membrane protein</topology>
    </subcellularLocation>
    <subcellularLocation>
        <location evidence="5">Membrane</location>
        <topology evidence="5">Multi-pass membrane protein</topology>
    </subcellularLocation>
</comment>